<gene>
    <name evidence="2" type="ORF">Q0N40_04345</name>
</gene>
<reference evidence="2 3" key="1">
    <citation type="submission" date="2023-10" db="EMBL/GenBank/DDBJ databases">
        <title>complete genome sequence of Corynebacterium pseudokroppenstedtii P15-C1.</title>
        <authorList>
            <person name="Bruggemann H."/>
            <person name="Poehlein A."/>
        </authorList>
    </citation>
    <scope>NUCLEOTIDE SEQUENCE [LARGE SCALE GENOMIC DNA]</scope>
    <source>
        <strain evidence="2 3">P15_C1</strain>
    </source>
</reference>
<dbReference type="AlphaFoldDB" id="A0AAU0Q1T5"/>
<accession>A0AAU0Q1T5</accession>
<organism evidence="2 3">
    <name type="scientific">Corynebacterium pseudokroppenstedtii</name>
    <dbReference type="NCBI Taxonomy" id="2804917"/>
    <lineage>
        <taxon>Bacteria</taxon>
        <taxon>Bacillati</taxon>
        <taxon>Actinomycetota</taxon>
        <taxon>Actinomycetes</taxon>
        <taxon>Mycobacteriales</taxon>
        <taxon>Corynebacteriaceae</taxon>
        <taxon>Corynebacterium</taxon>
    </lineage>
</organism>
<protein>
    <recommendedName>
        <fullName evidence="4">Cobalamin biosynthesis protein CbiX</fullName>
    </recommendedName>
</protein>
<proteinExistence type="predicted"/>
<feature type="compositionally biased region" description="Basic residues" evidence="1">
    <location>
        <begin position="345"/>
        <end position="381"/>
    </location>
</feature>
<name>A0AAU0Q1T5_9CORY</name>
<feature type="region of interest" description="Disordered" evidence="1">
    <location>
        <begin position="78"/>
        <end position="102"/>
    </location>
</feature>
<keyword evidence="3" id="KW-1185">Reference proteome</keyword>
<feature type="compositionally biased region" description="Low complexity" evidence="1">
    <location>
        <begin position="298"/>
        <end position="311"/>
    </location>
</feature>
<evidence type="ECO:0000313" key="2">
    <source>
        <dbReference type="EMBL" id="WPF25769.1"/>
    </source>
</evidence>
<feature type="compositionally biased region" description="Basic and acidic residues" evidence="1">
    <location>
        <begin position="382"/>
        <end position="404"/>
    </location>
</feature>
<feature type="compositionally biased region" description="Basic and acidic residues" evidence="1">
    <location>
        <begin position="329"/>
        <end position="344"/>
    </location>
</feature>
<evidence type="ECO:0000313" key="3">
    <source>
        <dbReference type="Proteomes" id="UP001174314"/>
    </source>
</evidence>
<evidence type="ECO:0000256" key="1">
    <source>
        <dbReference type="SAM" id="MobiDB-lite"/>
    </source>
</evidence>
<feature type="region of interest" description="Disordered" evidence="1">
    <location>
        <begin position="286"/>
        <end position="311"/>
    </location>
</feature>
<feature type="region of interest" description="Disordered" evidence="1">
    <location>
        <begin position="329"/>
        <end position="404"/>
    </location>
</feature>
<feature type="compositionally biased region" description="Basic and acidic residues" evidence="1">
    <location>
        <begin position="78"/>
        <end position="90"/>
    </location>
</feature>
<dbReference type="Proteomes" id="UP001174314">
    <property type="component" value="Chromosome"/>
</dbReference>
<evidence type="ECO:0008006" key="4">
    <source>
        <dbReference type="Google" id="ProtNLM"/>
    </source>
</evidence>
<dbReference type="KEGG" id="cpsk:Q0N40_04345"/>
<dbReference type="RefSeq" id="WP_204088371.1">
    <property type="nucleotide sequence ID" value="NZ_CP137757.1"/>
</dbReference>
<feature type="compositionally biased region" description="Polar residues" evidence="1">
    <location>
        <begin position="91"/>
        <end position="100"/>
    </location>
</feature>
<sequence>MIILFCGAEAHNDELIREATARLRRFRLVDVADQHAAATGAAAHGSSAAHRSMPSDGNLEPIVLAHSTSELTQALTVAHHEDPSEDDARHSATSTANQPPTVIIPMTAGRDLHSITALAQATQWWKRSRPSARVIISDPIGNSTTRVSALRANMRSHPAHSYVVVSVALDPFFDADLFRDTRLAWQYSNSETSVAFDGAAPSLPEAIHRAEILLDDHAADQAAEPDGERIVVLRADLLPPNKDGNCADGGSYHEVPLWSPSALAVLIETNVVRARDAAADVFKSSAGNDAAHSTGGNQSSDDPSSALSSQSFPVVGLEEALWADHDSGFAHSHAHEEDDAEGGHSHSHSHPHSHTHSHHHPHPHTHSHTHSREHAHHHHIEHSHSHGHSHDYYDEHEEGSSHGR</sequence>
<dbReference type="EMBL" id="CP137757">
    <property type="protein sequence ID" value="WPF25769.1"/>
    <property type="molecule type" value="Genomic_DNA"/>
</dbReference>